<keyword evidence="2" id="KW-1185">Reference proteome</keyword>
<dbReference type="Proteomes" id="UP000693946">
    <property type="component" value="Linkage Group LG13"/>
</dbReference>
<dbReference type="EMBL" id="JAGKHQ010000005">
    <property type="protein sequence ID" value="KAG7515575.1"/>
    <property type="molecule type" value="Genomic_DNA"/>
</dbReference>
<sequence>MDAKIKSLTESDGMKMKISVAQIGFASDEGHFTGSEQSRIIHRIRIDPDCSARLGRSRPCSATSQASVDLHGDSTSAAGDCVPLEAASTSELQLILKLSI</sequence>
<protein>
    <submittedName>
        <fullName evidence="1">Uncharacterized protein</fullName>
    </submittedName>
</protein>
<proteinExistence type="predicted"/>
<gene>
    <name evidence="1" type="ORF">JOB18_011711</name>
</gene>
<evidence type="ECO:0000313" key="2">
    <source>
        <dbReference type="Proteomes" id="UP000693946"/>
    </source>
</evidence>
<accession>A0AAV6SCE6</accession>
<organism evidence="1 2">
    <name type="scientific">Solea senegalensis</name>
    <name type="common">Senegalese sole</name>
    <dbReference type="NCBI Taxonomy" id="28829"/>
    <lineage>
        <taxon>Eukaryota</taxon>
        <taxon>Metazoa</taxon>
        <taxon>Chordata</taxon>
        <taxon>Craniata</taxon>
        <taxon>Vertebrata</taxon>
        <taxon>Euteleostomi</taxon>
        <taxon>Actinopterygii</taxon>
        <taxon>Neopterygii</taxon>
        <taxon>Teleostei</taxon>
        <taxon>Neoteleostei</taxon>
        <taxon>Acanthomorphata</taxon>
        <taxon>Carangaria</taxon>
        <taxon>Pleuronectiformes</taxon>
        <taxon>Pleuronectoidei</taxon>
        <taxon>Soleidae</taxon>
        <taxon>Solea</taxon>
    </lineage>
</organism>
<dbReference type="AlphaFoldDB" id="A0AAV6SCE6"/>
<reference evidence="1 2" key="1">
    <citation type="journal article" date="2021" name="Sci. Rep.">
        <title>Chromosome anchoring in Senegalese sole (Solea senegalensis) reveals sex-associated markers and genome rearrangements in flatfish.</title>
        <authorList>
            <person name="Guerrero-Cozar I."/>
            <person name="Gomez-Garrido J."/>
            <person name="Berbel C."/>
            <person name="Martinez-Blanch J.F."/>
            <person name="Alioto T."/>
            <person name="Claros M.G."/>
            <person name="Gagnaire P.A."/>
            <person name="Manchado M."/>
        </authorList>
    </citation>
    <scope>NUCLEOTIDE SEQUENCE [LARGE SCALE GENOMIC DNA]</scope>
    <source>
        <strain evidence="1">Sse05_10M</strain>
    </source>
</reference>
<comment type="caution">
    <text evidence="1">The sequence shown here is derived from an EMBL/GenBank/DDBJ whole genome shotgun (WGS) entry which is preliminary data.</text>
</comment>
<evidence type="ECO:0000313" key="1">
    <source>
        <dbReference type="EMBL" id="KAG7515575.1"/>
    </source>
</evidence>
<name>A0AAV6SCE6_SOLSE</name>